<comment type="caution">
    <text evidence="5">The sequence shown here is derived from an EMBL/GenBank/DDBJ whole genome shotgun (WGS) entry which is preliminary data.</text>
</comment>
<sequence length="368" mass="41990">MKTYLVTGAAGFIGANYLKYILATHKEVKAVVLDLLTYAGNLSTIAADIDNERCFFVKGDICDASLVNRLFDEYRFDYVVNFAAESHVDRSIENPQLFLMTNLFGTQNLLEAAYRAWVTGKDNQGYPLWREGVRYHQVSTDEVYGSLDAEGYFTETTPLCPHSPYSASKAGADMFVSAYHDTYKMPVSITRCSNNYGPYHFPEKLIPLIIKNILEGNKLPVYGDGSNVRDWLYVEDHCKAIDLVVRKGKAGEVYNVGGHNEKTNLETVKLIIATVHRLMEETPQYRNILKRKDKNTAGEISIDWINNDLITFVKDRLGHDRRYAIDPAKITKDLGWYPETTFETGIVKTIEWYLNNQAWVEDIMQRKT</sequence>
<dbReference type="SUPFAM" id="SSF51735">
    <property type="entry name" value="NAD(P)-binding Rossmann-fold domains"/>
    <property type="match status" value="1"/>
</dbReference>
<dbReference type="EMBL" id="SNRY01000860">
    <property type="protein sequence ID" value="KAA6335764.1"/>
    <property type="molecule type" value="Genomic_DNA"/>
</dbReference>
<dbReference type="EC" id="4.2.1.46" evidence="5"/>
<protein>
    <submittedName>
        <fullName evidence="5">dTDP-glucose 4 6-dehydratase 2</fullName>
        <ecNumber evidence="5">4.2.1.46</ecNumber>
    </submittedName>
</protein>
<comment type="cofactor">
    <cofactor evidence="1">
        <name>NAD(+)</name>
        <dbReference type="ChEBI" id="CHEBI:57540"/>
    </cofactor>
</comment>
<evidence type="ECO:0000256" key="1">
    <source>
        <dbReference type="ARBA" id="ARBA00001911"/>
    </source>
</evidence>
<feature type="domain" description="NAD(P)-binding" evidence="4">
    <location>
        <begin position="5"/>
        <end position="348"/>
    </location>
</feature>
<evidence type="ECO:0000313" key="5">
    <source>
        <dbReference type="EMBL" id="KAA6335764.1"/>
    </source>
</evidence>
<dbReference type="Gene3D" id="3.40.50.720">
    <property type="entry name" value="NAD(P)-binding Rossmann-like Domain"/>
    <property type="match status" value="1"/>
</dbReference>
<dbReference type="InterPro" id="IPR005888">
    <property type="entry name" value="dTDP_Gluc_deHydtase"/>
</dbReference>
<organism evidence="5">
    <name type="scientific">termite gut metagenome</name>
    <dbReference type="NCBI Taxonomy" id="433724"/>
    <lineage>
        <taxon>unclassified sequences</taxon>
        <taxon>metagenomes</taxon>
        <taxon>organismal metagenomes</taxon>
    </lineage>
</organism>
<evidence type="ECO:0000259" key="4">
    <source>
        <dbReference type="Pfam" id="PF16363"/>
    </source>
</evidence>
<reference evidence="5" key="1">
    <citation type="submission" date="2019-03" db="EMBL/GenBank/DDBJ databases">
        <title>Single cell metagenomics reveals metabolic interactions within the superorganism composed of flagellate Streblomastix strix and complex community of Bacteroidetes bacteria on its surface.</title>
        <authorList>
            <person name="Treitli S.C."/>
            <person name="Kolisko M."/>
            <person name="Husnik F."/>
            <person name="Keeling P."/>
            <person name="Hampl V."/>
        </authorList>
    </citation>
    <scope>NUCLEOTIDE SEQUENCE</scope>
    <source>
        <strain evidence="5">STM</strain>
    </source>
</reference>
<dbReference type="InterPro" id="IPR016040">
    <property type="entry name" value="NAD(P)-bd_dom"/>
</dbReference>
<dbReference type="GO" id="GO:0008460">
    <property type="term" value="F:dTDP-glucose 4,6-dehydratase activity"/>
    <property type="evidence" value="ECO:0007669"/>
    <property type="project" value="UniProtKB-EC"/>
</dbReference>
<accession>A0A5J4RQ77</accession>
<dbReference type="NCBIfam" id="TIGR01181">
    <property type="entry name" value="dTDP_gluc_dehyt"/>
    <property type="match status" value="1"/>
</dbReference>
<dbReference type="Pfam" id="PF16363">
    <property type="entry name" value="GDP_Man_Dehyd"/>
    <property type="match status" value="1"/>
</dbReference>
<dbReference type="PANTHER" id="PTHR43000">
    <property type="entry name" value="DTDP-D-GLUCOSE 4,6-DEHYDRATASE-RELATED"/>
    <property type="match status" value="1"/>
</dbReference>
<gene>
    <name evidence="5" type="ORF">EZS27_016026</name>
</gene>
<dbReference type="InterPro" id="IPR036291">
    <property type="entry name" value="NAD(P)-bd_dom_sf"/>
</dbReference>
<proteinExistence type="predicted"/>
<keyword evidence="2" id="KW-0520">NAD</keyword>
<dbReference type="GO" id="GO:0009225">
    <property type="term" value="P:nucleotide-sugar metabolic process"/>
    <property type="evidence" value="ECO:0007669"/>
    <property type="project" value="InterPro"/>
</dbReference>
<evidence type="ECO:0000256" key="2">
    <source>
        <dbReference type="ARBA" id="ARBA00023027"/>
    </source>
</evidence>
<evidence type="ECO:0000256" key="3">
    <source>
        <dbReference type="ARBA" id="ARBA00023239"/>
    </source>
</evidence>
<name>A0A5J4RQ77_9ZZZZ</name>
<dbReference type="CDD" id="cd05246">
    <property type="entry name" value="dTDP_GD_SDR_e"/>
    <property type="match status" value="1"/>
</dbReference>
<keyword evidence="3 5" id="KW-0456">Lyase</keyword>
<dbReference type="AlphaFoldDB" id="A0A5J4RQ77"/>
<dbReference type="Gene3D" id="3.90.25.10">
    <property type="entry name" value="UDP-galactose 4-epimerase, domain 1"/>
    <property type="match status" value="1"/>
</dbReference>